<dbReference type="AlphaFoldDB" id="A0A8C0KK65"/>
<evidence type="ECO:0000256" key="1">
    <source>
        <dbReference type="SAM" id="MobiDB-lite"/>
    </source>
</evidence>
<sequence>MGQEPNDDAGGDVVALVSVLLHGPEGQHGRAQEQRAPPDHQAVELGPAHPAHPAHGHGFHQGQVAVDAHQHQEADAAVEVHVEHGVHHAAQHLPEEPVEVVGDGDGPEGQPGGQDQVCQGQVAQVDLSHRPPGQPPWSSLWLHFCSYRKATSSVPWAWRFVSLRVWLSPD</sequence>
<proteinExistence type="predicted"/>
<feature type="compositionally biased region" description="Basic and acidic residues" evidence="1">
    <location>
        <begin position="25"/>
        <end position="42"/>
    </location>
</feature>
<accession>A0A8C0KK65</accession>
<protein>
    <submittedName>
        <fullName evidence="2">Uncharacterized protein</fullName>
    </submittedName>
</protein>
<dbReference type="Proteomes" id="UP000694391">
    <property type="component" value="Unplaced"/>
</dbReference>
<reference evidence="2" key="1">
    <citation type="submission" date="2025-08" db="UniProtKB">
        <authorList>
            <consortium name="Ensembl"/>
        </authorList>
    </citation>
    <scope>IDENTIFICATION</scope>
</reference>
<evidence type="ECO:0000313" key="2">
    <source>
        <dbReference type="Ensembl" id="ENSCAFP00020017739.1"/>
    </source>
</evidence>
<evidence type="ECO:0000313" key="3">
    <source>
        <dbReference type="Proteomes" id="UP000694391"/>
    </source>
</evidence>
<name>A0A8C0KK65_CANLU</name>
<organism evidence="2 3">
    <name type="scientific">Canis lupus dingo</name>
    <name type="common">dingo</name>
    <dbReference type="NCBI Taxonomy" id="286419"/>
    <lineage>
        <taxon>Eukaryota</taxon>
        <taxon>Metazoa</taxon>
        <taxon>Chordata</taxon>
        <taxon>Craniata</taxon>
        <taxon>Vertebrata</taxon>
        <taxon>Euteleostomi</taxon>
        <taxon>Mammalia</taxon>
        <taxon>Eutheria</taxon>
        <taxon>Laurasiatheria</taxon>
        <taxon>Carnivora</taxon>
        <taxon>Caniformia</taxon>
        <taxon>Canidae</taxon>
        <taxon>Canis</taxon>
    </lineage>
</organism>
<dbReference type="Ensembl" id="ENSCAFT00020020573.1">
    <property type="protein sequence ID" value="ENSCAFP00020017739.1"/>
    <property type="gene ID" value="ENSCAFG00020014201.1"/>
</dbReference>
<dbReference type="GeneTree" id="ENSGT01140000284134"/>
<feature type="region of interest" description="Disordered" evidence="1">
    <location>
        <begin position="25"/>
        <end position="59"/>
    </location>
</feature>
<keyword evidence="3" id="KW-1185">Reference proteome</keyword>
<reference evidence="2" key="2">
    <citation type="submission" date="2025-09" db="UniProtKB">
        <authorList>
            <consortium name="Ensembl"/>
        </authorList>
    </citation>
    <scope>IDENTIFICATION</scope>
</reference>